<organism evidence="1 2">
    <name type="scientific">Pseudonocardia adelaidensis</name>
    <dbReference type="NCBI Taxonomy" id="648754"/>
    <lineage>
        <taxon>Bacteria</taxon>
        <taxon>Bacillati</taxon>
        <taxon>Actinomycetota</taxon>
        <taxon>Actinomycetes</taxon>
        <taxon>Pseudonocardiales</taxon>
        <taxon>Pseudonocardiaceae</taxon>
        <taxon>Pseudonocardia</taxon>
    </lineage>
</organism>
<protein>
    <submittedName>
        <fullName evidence="1">Uncharacterized protein</fullName>
    </submittedName>
</protein>
<reference evidence="2" key="1">
    <citation type="journal article" date="2019" name="Int. J. Syst. Evol. Microbiol.">
        <title>The Global Catalogue of Microorganisms (GCM) 10K type strain sequencing project: providing services to taxonomists for standard genome sequencing and annotation.</title>
        <authorList>
            <consortium name="The Broad Institute Genomics Platform"/>
            <consortium name="The Broad Institute Genome Sequencing Center for Infectious Disease"/>
            <person name="Wu L."/>
            <person name="Ma J."/>
        </authorList>
    </citation>
    <scope>NUCLEOTIDE SEQUENCE [LARGE SCALE GENOMIC DNA]</scope>
    <source>
        <strain evidence="2">JCM 18302</strain>
    </source>
</reference>
<evidence type="ECO:0000313" key="2">
    <source>
        <dbReference type="Proteomes" id="UP001500804"/>
    </source>
</evidence>
<gene>
    <name evidence="1" type="ORF">GCM10023320_76720</name>
</gene>
<name>A0ABP9P7V3_9PSEU</name>
<dbReference type="RefSeq" id="WP_345612317.1">
    <property type="nucleotide sequence ID" value="NZ_BAABJO010000045.1"/>
</dbReference>
<accession>A0ABP9P7V3</accession>
<proteinExistence type="predicted"/>
<dbReference type="Proteomes" id="UP001500804">
    <property type="component" value="Unassembled WGS sequence"/>
</dbReference>
<comment type="caution">
    <text evidence="1">The sequence shown here is derived from an EMBL/GenBank/DDBJ whole genome shotgun (WGS) entry which is preliminary data.</text>
</comment>
<sequence length="109" mass="12702">MRKRWRTGSTRIIRELTQAVARRWLNRTHSDAGGGTPDWRAAWRLAELLVVRNDLAELERRADSRDRQGAWRLASLLVEHGDLAWLQRRADAGDEHAAEQLVRLQARRE</sequence>
<dbReference type="EMBL" id="BAABJO010000045">
    <property type="protein sequence ID" value="GAA5139908.1"/>
    <property type="molecule type" value="Genomic_DNA"/>
</dbReference>
<keyword evidence="2" id="KW-1185">Reference proteome</keyword>
<evidence type="ECO:0000313" key="1">
    <source>
        <dbReference type="EMBL" id="GAA5139908.1"/>
    </source>
</evidence>